<dbReference type="InterPro" id="IPR027417">
    <property type="entry name" value="P-loop_NTPase"/>
</dbReference>
<dbReference type="SUPFAM" id="SSF52540">
    <property type="entry name" value="P-loop containing nucleoside triphosphate hydrolases"/>
    <property type="match status" value="1"/>
</dbReference>
<accession>A0A1G6V6V0</accession>
<dbReference type="GO" id="GO:0016301">
    <property type="term" value="F:kinase activity"/>
    <property type="evidence" value="ECO:0007669"/>
    <property type="project" value="UniProtKB-KW"/>
</dbReference>
<dbReference type="Proteomes" id="UP000198546">
    <property type="component" value="Chromosome i"/>
</dbReference>
<keyword evidence="2" id="KW-1185">Reference proteome</keyword>
<dbReference type="AlphaFoldDB" id="A0A1G6V6V0"/>
<gene>
    <name evidence="1" type="ORF">SAMN04489747_1058</name>
</gene>
<dbReference type="Pfam" id="PF13671">
    <property type="entry name" value="AAA_33"/>
    <property type="match status" value="1"/>
</dbReference>
<keyword evidence="1" id="KW-0418">Kinase</keyword>
<evidence type="ECO:0000313" key="2">
    <source>
        <dbReference type="Proteomes" id="UP000198546"/>
    </source>
</evidence>
<evidence type="ECO:0000313" key="1">
    <source>
        <dbReference type="EMBL" id="SDD49113.1"/>
    </source>
</evidence>
<sequence length="181" mass="18779">MPCLVLVNGGPATGKSTLARRYAESRPPSVVLEVDLLRSLVGGWARRPDQAGRLARRMALACIAPALGAGGDVLVPQLLGRVDFVLELATTAEGLGVPFVEVALTAPPATAVRRYRERAAAAREQVEVADPGEDPAVAVPRYEAAIRSVLAQRPGTVLIGADDGEDALPALLEAVSAATRG</sequence>
<name>A0A1G6V6V0_9ACTN</name>
<keyword evidence="1" id="KW-0808">Transferase</keyword>
<dbReference type="OrthoDB" id="7837405at2"/>
<reference evidence="1 2" key="1">
    <citation type="submission" date="2016-10" db="EMBL/GenBank/DDBJ databases">
        <authorList>
            <person name="de Groot N.N."/>
        </authorList>
    </citation>
    <scope>NUCLEOTIDE SEQUENCE [LARGE SCALE GENOMIC DNA]</scope>
    <source>
        <strain evidence="1 2">MON 2.2</strain>
    </source>
</reference>
<protein>
    <submittedName>
        <fullName evidence="1">Predicted kinase</fullName>
    </submittedName>
</protein>
<dbReference type="RefSeq" id="WP_090591298.1">
    <property type="nucleotide sequence ID" value="NZ_LT629688.1"/>
</dbReference>
<dbReference type="EMBL" id="LT629688">
    <property type="protein sequence ID" value="SDD49113.1"/>
    <property type="molecule type" value="Genomic_DNA"/>
</dbReference>
<organism evidence="1 2">
    <name type="scientific">Auraticoccus monumenti</name>
    <dbReference type="NCBI Taxonomy" id="675864"/>
    <lineage>
        <taxon>Bacteria</taxon>
        <taxon>Bacillati</taxon>
        <taxon>Actinomycetota</taxon>
        <taxon>Actinomycetes</taxon>
        <taxon>Propionibacteriales</taxon>
        <taxon>Propionibacteriaceae</taxon>
        <taxon>Auraticoccus</taxon>
    </lineage>
</organism>
<proteinExistence type="predicted"/>
<dbReference type="Gene3D" id="3.40.50.300">
    <property type="entry name" value="P-loop containing nucleotide triphosphate hydrolases"/>
    <property type="match status" value="1"/>
</dbReference>